<dbReference type="InParanoid" id="Q025A9"/>
<sequence>MLPTDWQAPGATVLARLKDRRARQYWDPKHLLALRLAADARDPQPRQACCVRDNILWDLAALYAAGAQWKEALPSAVFFNGPIVKRSPELETALKPLLTR</sequence>
<organism evidence="1">
    <name type="scientific">Solibacter usitatus (strain Ellin6076)</name>
    <dbReference type="NCBI Taxonomy" id="234267"/>
    <lineage>
        <taxon>Bacteria</taxon>
        <taxon>Pseudomonadati</taxon>
        <taxon>Acidobacteriota</taxon>
        <taxon>Terriglobia</taxon>
        <taxon>Bryobacterales</taxon>
        <taxon>Solibacteraceae</taxon>
        <taxon>Candidatus Solibacter</taxon>
    </lineage>
</organism>
<name>Q025A9_SOLUE</name>
<accession>Q025A9</accession>
<dbReference type="KEGG" id="sus:Acid_2428"/>
<evidence type="ECO:0000313" key="1">
    <source>
        <dbReference type="EMBL" id="ABJ83417.1"/>
    </source>
</evidence>
<dbReference type="STRING" id="234267.Acid_2428"/>
<dbReference type="HOGENOM" id="CLU_2304169_0_0_0"/>
<dbReference type="EMBL" id="CP000473">
    <property type="protein sequence ID" value="ABJ83417.1"/>
    <property type="molecule type" value="Genomic_DNA"/>
</dbReference>
<dbReference type="AlphaFoldDB" id="Q025A9"/>
<gene>
    <name evidence="1" type="ordered locus">Acid_2428</name>
</gene>
<reference evidence="1" key="1">
    <citation type="submission" date="2006-10" db="EMBL/GenBank/DDBJ databases">
        <title>Complete sequence of Solibacter usitatus Ellin6076.</title>
        <authorList>
            <consortium name="US DOE Joint Genome Institute"/>
            <person name="Copeland A."/>
            <person name="Lucas S."/>
            <person name="Lapidus A."/>
            <person name="Barry K."/>
            <person name="Detter J.C."/>
            <person name="Glavina del Rio T."/>
            <person name="Hammon N."/>
            <person name="Israni S."/>
            <person name="Dalin E."/>
            <person name="Tice H."/>
            <person name="Pitluck S."/>
            <person name="Thompson L.S."/>
            <person name="Brettin T."/>
            <person name="Bruce D."/>
            <person name="Han C."/>
            <person name="Tapia R."/>
            <person name="Gilna P."/>
            <person name="Schmutz J."/>
            <person name="Larimer F."/>
            <person name="Land M."/>
            <person name="Hauser L."/>
            <person name="Kyrpides N."/>
            <person name="Mikhailova N."/>
            <person name="Janssen P.H."/>
            <person name="Kuske C.R."/>
            <person name="Richardson P."/>
        </authorList>
    </citation>
    <scope>NUCLEOTIDE SEQUENCE</scope>
    <source>
        <strain evidence="1">Ellin6076</strain>
    </source>
</reference>
<proteinExistence type="predicted"/>
<protein>
    <submittedName>
        <fullName evidence="1">Uncharacterized protein</fullName>
    </submittedName>
</protein>